<reference evidence="10" key="1">
    <citation type="submission" date="2023-03" db="EMBL/GenBank/DDBJ databases">
        <authorList>
            <person name="Steffen K."/>
            <person name="Cardenas P."/>
        </authorList>
    </citation>
    <scope>NUCLEOTIDE SEQUENCE</scope>
</reference>
<dbReference type="NCBIfam" id="TIGR02141">
    <property type="entry name" value="modB_ABC"/>
    <property type="match status" value="1"/>
</dbReference>
<dbReference type="InterPro" id="IPR035906">
    <property type="entry name" value="MetI-like_sf"/>
</dbReference>
<feature type="transmembrane region" description="Helical" evidence="8">
    <location>
        <begin position="189"/>
        <end position="212"/>
    </location>
</feature>
<dbReference type="InterPro" id="IPR011867">
    <property type="entry name" value="ModB_ABC"/>
</dbReference>
<dbReference type="InterPro" id="IPR000515">
    <property type="entry name" value="MetI-like"/>
</dbReference>
<keyword evidence="7 8" id="KW-0472">Membrane</keyword>
<evidence type="ECO:0000256" key="8">
    <source>
        <dbReference type="SAM" id="Phobius"/>
    </source>
</evidence>
<feature type="domain" description="ABC transmembrane type-1" evidence="9">
    <location>
        <begin position="4"/>
        <end position="206"/>
    </location>
</feature>
<evidence type="ECO:0000259" key="9">
    <source>
        <dbReference type="PROSITE" id="PS50928"/>
    </source>
</evidence>
<dbReference type="InterPro" id="IPR005667">
    <property type="entry name" value="Sulph_transpt2"/>
</dbReference>
<dbReference type="Gene3D" id="1.10.3720.10">
    <property type="entry name" value="MetI-like"/>
    <property type="match status" value="1"/>
</dbReference>
<comment type="caution">
    <text evidence="10">The sequence shown here is derived from an EMBL/GenBank/DDBJ whole genome shotgun (WGS) entry which is preliminary data.</text>
</comment>
<dbReference type="GO" id="GO:0015098">
    <property type="term" value="F:molybdate ion transmembrane transporter activity"/>
    <property type="evidence" value="ECO:0007669"/>
    <property type="project" value="InterPro"/>
</dbReference>
<dbReference type="PROSITE" id="PS50928">
    <property type="entry name" value="ABC_TM1"/>
    <property type="match status" value="1"/>
</dbReference>
<feature type="transmembrane region" description="Helical" evidence="8">
    <location>
        <begin position="6"/>
        <end position="30"/>
    </location>
</feature>
<dbReference type="GO" id="GO:0015419">
    <property type="term" value="F:ABC-type sulfate transporter activity"/>
    <property type="evidence" value="ECO:0007669"/>
    <property type="project" value="InterPro"/>
</dbReference>
<proteinExistence type="predicted"/>
<dbReference type="CDD" id="cd06261">
    <property type="entry name" value="TM_PBP2"/>
    <property type="match status" value="1"/>
</dbReference>
<accession>A0AA35W4P4</accession>
<keyword evidence="11" id="KW-1185">Reference proteome</keyword>
<keyword evidence="3" id="KW-0500">Molybdenum</keyword>
<keyword evidence="2" id="KW-0813">Transport</keyword>
<evidence type="ECO:0000256" key="2">
    <source>
        <dbReference type="ARBA" id="ARBA00022448"/>
    </source>
</evidence>
<dbReference type="SUPFAM" id="SSF161098">
    <property type="entry name" value="MetI-like"/>
    <property type="match status" value="1"/>
</dbReference>
<dbReference type="GO" id="GO:0005886">
    <property type="term" value="C:plasma membrane"/>
    <property type="evidence" value="ECO:0007669"/>
    <property type="project" value="TreeGrafter"/>
</dbReference>
<evidence type="ECO:0000256" key="3">
    <source>
        <dbReference type="ARBA" id="ARBA00022505"/>
    </source>
</evidence>
<feature type="transmembrane region" description="Helical" evidence="8">
    <location>
        <begin position="42"/>
        <end position="63"/>
    </location>
</feature>
<evidence type="ECO:0000256" key="7">
    <source>
        <dbReference type="ARBA" id="ARBA00023136"/>
    </source>
</evidence>
<name>A0AA35W4P4_GEOBA</name>
<evidence type="ECO:0000256" key="4">
    <source>
        <dbReference type="ARBA" id="ARBA00022692"/>
    </source>
</evidence>
<dbReference type="EMBL" id="CASHTH010000814">
    <property type="protein sequence ID" value="CAI8008033.1"/>
    <property type="molecule type" value="Genomic_DNA"/>
</dbReference>
<organism evidence="10 11">
    <name type="scientific">Geodia barretti</name>
    <name type="common">Barrett's horny sponge</name>
    <dbReference type="NCBI Taxonomy" id="519541"/>
    <lineage>
        <taxon>Eukaryota</taxon>
        <taxon>Metazoa</taxon>
        <taxon>Porifera</taxon>
        <taxon>Demospongiae</taxon>
        <taxon>Heteroscleromorpha</taxon>
        <taxon>Tetractinellida</taxon>
        <taxon>Astrophorina</taxon>
        <taxon>Geodiidae</taxon>
        <taxon>Geodia</taxon>
    </lineage>
</organism>
<dbReference type="Proteomes" id="UP001174909">
    <property type="component" value="Unassembled WGS sequence"/>
</dbReference>
<dbReference type="Pfam" id="PF00528">
    <property type="entry name" value="BPD_transp_1"/>
    <property type="match status" value="1"/>
</dbReference>
<feature type="transmembrane region" description="Helical" evidence="8">
    <location>
        <begin position="129"/>
        <end position="151"/>
    </location>
</feature>
<protein>
    <submittedName>
        <fullName evidence="10">Molybdenum transport system permease protein ModB</fullName>
    </submittedName>
</protein>
<evidence type="ECO:0000313" key="10">
    <source>
        <dbReference type="EMBL" id="CAI8008033.1"/>
    </source>
</evidence>
<dbReference type="AlphaFoldDB" id="A0AA35W4P4"/>
<keyword evidence="6" id="KW-0764">Sulfate transport</keyword>
<keyword evidence="5 8" id="KW-1133">Transmembrane helix</keyword>
<evidence type="ECO:0000256" key="1">
    <source>
        <dbReference type="ARBA" id="ARBA00004446"/>
    </source>
</evidence>
<evidence type="ECO:0000256" key="6">
    <source>
        <dbReference type="ARBA" id="ARBA00023032"/>
    </source>
</evidence>
<feature type="transmembrane region" description="Helical" evidence="8">
    <location>
        <begin position="83"/>
        <end position="108"/>
    </location>
</feature>
<gene>
    <name evidence="10" type="ORF">GBAR_LOCUS5566</name>
</gene>
<sequence>MGILGLTVQIAVVGTAINLPIALGVSWLIVKRRIPGRLVFDALVSLPLAVPPVVVGYALLLLLGNRGPVGGLLNRLLGVELVFTWFIAALAAAVVSFPLMARAVMVAMGGVDEHLEMAARSLGAGAMRVFFTITVPLAYRGILAGVLLGFVRAISEFGATIVVAGNIPGKTQTLPLAIYSEVLLGDDAMAIRLIAVSVGLAVVTLLVHNWLLDRAARTDG</sequence>
<dbReference type="PANTHER" id="PTHR30406:SF8">
    <property type="entry name" value="SULFATE TRANSPORT SYSTEM PERMEASE PROTEIN CYST"/>
    <property type="match status" value="1"/>
</dbReference>
<comment type="subcellular location">
    <subcellularLocation>
        <location evidence="1">Plastid membrane</location>
        <topology evidence="1">Multi-pass membrane protein</topology>
    </subcellularLocation>
</comment>
<dbReference type="PANTHER" id="PTHR30406">
    <property type="entry name" value="SULFATE TRANSPORT SYSTEM PERMEASE PROTEIN"/>
    <property type="match status" value="1"/>
</dbReference>
<evidence type="ECO:0000313" key="11">
    <source>
        <dbReference type="Proteomes" id="UP001174909"/>
    </source>
</evidence>
<evidence type="ECO:0000256" key="5">
    <source>
        <dbReference type="ARBA" id="ARBA00022989"/>
    </source>
</evidence>
<keyword evidence="4 8" id="KW-0812">Transmembrane</keyword>